<accession>A0AAD4QH90</accession>
<evidence type="ECO:0000313" key="1">
    <source>
        <dbReference type="EMBL" id="KAH8999313.1"/>
    </source>
</evidence>
<proteinExistence type="predicted"/>
<dbReference type="EMBL" id="JAKELL010000004">
    <property type="protein sequence ID" value="KAH8999313.1"/>
    <property type="molecule type" value="Genomic_DNA"/>
</dbReference>
<dbReference type="Pfam" id="PF16053">
    <property type="entry name" value="MRP-S34"/>
    <property type="match status" value="1"/>
</dbReference>
<keyword evidence="2" id="KW-1185">Reference proteome</keyword>
<dbReference type="PANTHER" id="PTHR28589:SF1">
    <property type="entry name" value="SMALL RIBOSOMAL SUBUNIT PROTEIN MS34"/>
    <property type="match status" value="1"/>
</dbReference>
<dbReference type="GO" id="GO:0005739">
    <property type="term" value="C:mitochondrion"/>
    <property type="evidence" value="ECO:0007669"/>
    <property type="project" value="InterPro"/>
</dbReference>
<name>A0AAD4QH90_9AGAM</name>
<dbReference type="AlphaFoldDB" id="A0AAD4QH90"/>
<organism evidence="1 2">
    <name type="scientific">Lactarius akahatsu</name>
    <dbReference type="NCBI Taxonomy" id="416441"/>
    <lineage>
        <taxon>Eukaryota</taxon>
        <taxon>Fungi</taxon>
        <taxon>Dikarya</taxon>
        <taxon>Basidiomycota</taxon>
        <taxon>Agaricomycotina</taxon>
        <taxon>Agaricomycetes</taxon>
        <taxon>Russulales</taxon>
        <taxon>Russulaceae</taxon>
        <taxon>Lactarius</taxon>
    </lineage>
</organism>
<dbReference type="PANTHER" id="PTHR28589">
    <property type="entry name" value="28S RIBOSOMAL PROTEIN S34, MITOCHONDRIAL"/>
    <property type="match status" value="1"/>
</dbReference>
<reference evidence="1" key="1">
    <citation type="submission" date="2022-01" db="EMBL/GenBank/DDBJ databases">
        <title>Comparative genomics reveals a dynamic genome evolution in the ectomycorrhizal milk-cap (Lactarius) mushrooms.</title>
        <authorList>
            <consortium name="DOE Joint Genome Institute"/>
            <person name="Lebreton A."/>
            <person name="Tang N."/>
            <person name="Kuo A."/>
            <person name="LaButti K."/>
            <person name="Drula E."/>
            <person name="Barry K."/>
            <person name="Clum A."/>
            <person name="Lipzen A."/>
            <person name="Mousain D."/>
            <person name="Ng V."/>
            <person name="Wang R."/>
            <person name="Wang X."/>
            <person name="Dai Y."/>
            <person name="Henrissat B."/>
            <person name="Grigoriev I.V."/>
            <person name="Guerin-Laguette A."/>
            <person name="Yu F."/>
            <person name="Martin F.M."/>
        </authorList>
    </citation>
    <scope>NUCLEOTIDE SEQUENCE</scope>
    <source>
        <strain evidence="1">QP</strain>
    </source>
</reference>
<dbReference type="InterPro" id="IPR032053">
    <property type="entry name" value="Ribosomal_mS34"/>
</dbReference>
<comment type="caution">
    <text evidence="1">The sequence shown here is derived from an EMBL/GenBank/DDBJ whole genome shotgun (WGS) entry which is preliminary data.</text>
</comment>
<dbReference type="Proteomes" id="UP001201163">
    <property type="component" value="Unassembled WGS sequence"/>
</dbReference>
<evidence type="ECO:0000313" key="2">
    <source>
        <dbReference type="Proteomes" id="UP001201163"/>
    </source>
</evidence>
<sequence length="85" mass="9363">MSSASVVAAFRKLLPKSLPPGLSTTPANLYQILSRYPADGVGQRVFQTRWTTKGIADCYWVITRTSLKQGGSHGKAWGRLVWRGL</sequence>
<dbReference type="GO" id="GO:0003735">
    <property type="term" value="F:structural constituent of ribosome"/>
    <property type="evidence" value="ECO:0007669"/>
    <property type="project" value="InterPro"/>
</dbReference>
<protein>
    <submittedName>
        <fullName evidence="1">Uncharacterized protein</fullName>
    </submittedName>
</protein>
<gene>
    <name evidence="1" type="ORF">EDB92DRAFT_1790406</name>
</gene>